<proteinExistence type="predicted"/>
<protein>
    <submittedName>
        <fullName evidence="3">CehA/McbA family metallohydrolase</fullName>
    </submittedName>
</protein>
<evidence type="ECO:0000259" key="2">
    <source>
        <dbReference type="SMART" id="SM00481"/>
    </source>
</evidence>
<dbReference type="SUPFAM" id="SSF89550">
    <property type="entry name" value="PHP domain-like"/>
    <property type="match status" value="1"/>
</dbReference>
<dbReference type="Proteomes" id="UP001589693">
    <property type="component" value="Unassembled WGS sequence"/>
</dbReference>
<dbReference type="RefSeq" id="WP_377854264.1">
    <property type="nucleotide sequence ID" value="NZ_JBHLZU010000018.1"/>
</dbReference>
<dbReference type="SMART" id="SM00481">
    <property type="entry name" value="POLIIIAc"/>
    <property type="match status" value="1"/>
</dbReference>
<reference evidence="3 4" key="1">
    <citation type="submission" date="2024-09" db="EMBL/GenBank/DDBJ databases">
        <authorList>
            <person name="Sun Q."/>
            <person name="Mori K."/>
        </authorList>
    </citation>
    <scope>NUCLEOTIDE SEQUENCE [LARGE SCALE GENOMIC DNA]</scope>
    <source>
        <strain evidence="3 4">TBRC 7907</strain>
    </source>
</reference>
<dbReference type="Gene3D" id="3.20.20.140">
    <property type="entry name" value="Metal-dependent hydrolases"/>
    <property type="match status" value="1"/>
</dbReference>
<name>A0ABV5ZZC4_9PSEU</name>
<keyword evidence="1" id="KW-0732">Signal</keyword>
<evidence type="ECO:0000313" key="4">
    <source>
        <dbReference type="Proteomes" id="UP001589693"/>
    </source>
</evidence>
<comment type="caution">
    <text evidence="3">The sequence shown here is derived from an EMBL/GenBank/DDBJ whole genome shotgun (WGS) entry which is preliminary data.</text>
</comment>
<evidence type="ECO:0000313" key="3">
    <source>
        <dbReference type="EMBL" id="MFB9906257.1"/>
    </source>
</evidence>
<gene>
    <name evidence="3" type="ORF">ACFFQA_20155</name>
</gene>
<dbReference type="PANTHER" id="PTHR42924:SF3">
    <property type="entry name" value="POLYMERASE_HISTIDINOL PHOSPHATASE N-TERMINAL DOMAIN-CONTAINING PROTEIN"/>
    <property type="match status" value="1"/>
</dbReference>
<organism evidence="3 4">
    <name type="scientific">Allokutzneria oryzae</name>
    <dbReference type="NCBI Taxonomy" id="1378989"/>
    <lineage>
        <taxon>Bacteria</taxon>
        <taxon>Bacillati</taxon>
        <taxon>Actinomycetota</taxon>
        <taxon>Actinomycetes</taxon>
        <taxon>Pseudonocardiales</taxon>
        <taxon>Pseudonocardiaceae</taxon>
        <taxon>Allokutzneria</taxon>
    </lineage>
</organism>
<feature type="domain" description="Polymerase/histidinol phosphatase N-terminal" evidence="2">
    <location>
        <begin position="184"/>
        <end position="248"/>
    </location>
</feature>
<accession>A0ABV5ZZC4</accession>
<dbReference type="InterPro" id="IPR003141">
    <property type="entry name" value="Pol/His_phosphatase_N"/>
</dbReference>
<dbReference type="PANTHER" id="PTHR42924">
    <property type="entry name" value="EXONUCLEASE"/>
    <property type="match status" value="1"/>
</dbReference>
<dbReference type="NCBIfam" id="NF038032">
    <property type="entry name" value="CehA_McbA_metalo"/>
    <property type="match status" value="1"/>
</dbReference>
<dbReference type="CDD" id="cd07432">
    <property type="entry name" value="PHP_HisPPase"/>
    <property type="match status" value="1"/>
</dbReference>
<dbReference type="EMBL" id="JBHLZU010000018">
    <property type="protein sequence ID" value="MFB9906257.1"/>
    <property type="molecule type" value="Genomic_DNA"/>
</dbReference>
<dbReference type="InterPro" id="IPR016195">
    <property type="entry name" value="Pol/histidinol_Pase-like"/>
</dbReference>
<feature type="signal peptide" evidence="1">
    <location>
        <begin position="1"/>
        <end position="29"/>
    </location>
</feature>
<feature type="chain" id="PRO_5046397801" evidence="1">
    <location>
        <begin position="30"/>
        <end position="487"/>
    </location>
</feature>
<evidence type="ECO:0000256" key="1">
    <source>
        <dbReference type="SAM" id="SignalP"/>
    </source>
</evidence>
<dbReference type="InterPro" id="IPR052018">
    <property type="entry name" value="PHP_domain"/>
</dbReference>
<keyword evidence="4" id="KW-1185">Reference proteome</keyword>
<sequence>MCDCANRVTRRSVVLAGAASLFLPAVAFATEADDRTKTITGRFEPGAPDWVYLPVEVPRGVREIEVVYRYDKPSVPPGANGNALDIGIFGPEGHGLGDHRGFRGWSGGARDRFTISASDATPGYLPGPIDAGTWHVVLGPYTVAPQGMNYQVDVTLRFGAPGRPARPNPAPQHAEGRGRAWYRGDCHLHTVHSDGRRTPAELVAAARAAGLDFFVSTEHNTSSASLRWGDHARPDLLIINGEEITTRSGHWPALGLPPGYWVDWRYRHSEPGAFDRFARRVRSVGGLVVAAHPHCPFVGCSWEFGYDHVDAIEVWNGDWTQDDEGSVRLWDALLRAGRWVPAIGASDAHREPQPVGLPHTVVLADGLDTRAILAGVAAGRSWLAESARVDLAMKAVAGRREAGIGDRLRVAEARIELDVSGVPGCEVRLITPTGVAHTARVPDSGRTEVRWTTTAAWVRAEVRRPVPTATTPDTMVAMTNPVFLGRR</sequence>